<evidence type="ECO:0000313" key="2">
    <source>
        <dbReference type="Proteomes" id="UP000694864"/>
    </source>
</evidence>
<name>A0ABM1QMA8_CAMSA</name>
<sequence>METKSASQLGVVLFILVVLWVPTHTECALPSQQESLSMIGSRRLMSIYKTNSNIDLGGSISGQAGGGINKP</sequence>
<feature type="signal peptide" evidence="1">
    <location>
        <begin position="1"/>
        <end position="27"/>
    </location>
</feature>
<evidence type="ECO:0000256" key="1">
    <source>
        <dbReference type="SAM" id="SignalP"/>
    </source>
</evidence>
<keyword evidence="2" id="KW-1185">Reference proteome</keyword>
<evidence type="ECO:0000313" key="3">
    <source>
        <dbReference type="RefSeq" id="XP_019087896.1"/>
    </source>
</evidence>
<dbReference type="RefSeq" id="XP_019087896.1">
    <property type="nucleotide sequence ID" value="XM_019232351.1"/>
</dbReference>
<gene>
    <name evidence="3" type="primary">LOC104724980</name>
</gene>
<dbReference type="GeneID" id="104724980"/>
<proteinExistence type="predicted"/>
<feature type="chain" id="PRO_5045351124" evidence="1">
    <location>
        <begin position="28"/>
        <end position="71"/>
    </location>
</feature>
<protein>
    <submittedName>
        <fullName evidence="3">Uncharacterized protein LOC104724980</fullName>
    </submittedName>
</protein>
<reference evidence="2" key="1">
    <citation type="journal article" date="2014" name="Nat. Commun.">
        <title>The emerging biofuel crop Camelina sativa retains a highly undifferentiated hexaploid genome structure.</title>
        <authorList>
            <person name="Kagale S."/>
            <person name="Koh C."/>
            <person name="Nixon J."/>
            <person name="Bollina V."/>
            <person name="Clarke W.E."/>
            <person name="Tuteja R."/>
            <person name="Spillane C."/>
            <person name="Robinson S.J."/>
            <person name="Links M.G."/>
            <person name="Clarke C."/>
            <person name="Higgins E.E."/>
            <person name="Huebert T."/>
            <person name="Sharpe A.G."/>
            <person name="Parkin I.A."/>
        </authorList>
    </citation>
    <scope>NUCLEOTIDE SEQUENCE [LARGE SCALE GENOMIC DNA]</scope>
    <source>
        <strain evidence="2">cv. DH55</strain>
    </source>
</reference>
<accession>A0ABM1QMA8</accession>
<organism evidence="2 3">
    <name type="scientific">Camelina sativa</name>
    <name type="common">False flax</name>
    <name type="synonym">Myagrum sativum</name>
    <dbReference type="NCBI Taxonomy" id="90675"/>
    <lineage>
        <taxon>Eukaryota</taxon>
        <taxon>Viridiplantae</taxon>
        <taxon>Streptophyta</taxon>
        <taxon>Embryophyta</taxon>
        <taxon>Tracheophyta</taxon>
        <taxon>Spermatophyta</taxon>
        <taxon>Magnoliopsida</taxon>
        <taxon>eudicotyledons</taxon>
        <taxon>Gunneridae</taxon>
        <taxon>Pentapetalae</taxon>
        <taxon>rosids</taxon>
        <taxon>malvids</taxon>
        <taxon>Brassicales</taxon>
        <taxon>Brassicaceae</taxon>
        <taxon>Camelineae</taxon>
        <taxon>Camelina</taxon>
    </lineage>
</organism>
<dbReference type="Proteomes" id="UP000694864">
    <property type="component" value="Chromosome 11"/>
</dbReference>
<keyword evidence="1" id="KW-0732">Signal</keyword>
<reference evidence="3" key="2">
    <citation type="submission" date="2025-08" db="UniProtKB">
        <authorList>
            <consortium name="RefSeq"/>
        </authorList>
    </citation>
    <scope>IDENTIFICATION</scope>
    <source>
        <tissue evidence="3">Leaf</tissue>
    </source>
</reference>